<feature type="domain" description="Glycoside hydrolase family 3 N-terminal" evidence="4">
    <location>
        <begin position="26"/>
        <end position="310"/>
    </location>
</feature>
<dbReference type="Gene3D" id="3.20.20.300">
    <property type="entry name" value="Glycoside hydrolase, family 3, N-terminal domain"/>
    <property type="match status" value="1"/>
</dbReference>
<protein>
    <recommendedName>
        <fullName evidence="4">Glycoside hydrolase family 3 N-terminal domain-containing protein</fullName>
    </recommendedName>
</protein>
<dbReference type="KEGG" id="lvi:G7068_12410"/>
<proteinExistence type="inferred from homology"/>
<dbReference type="InterPro" id="IPR001764">
    <property type="entry name" value="Glyco_hydro_3_N"/>
</dbReference>
<organism evidence="5 6">
    <name type="scientific">Leucobacter viscericola</name>
    <dbReference type="NCBI Taxonomy" id="2714935"/>
    <lineage>
        <taxon>Bacteria</taxon>
        <taxon>Bacillati</taxon>
        <taxon>Actinomycetota</taxon>
        <taxon>Actinomycetes</taxon>
        <taxon>Micrococcales</taxon>
        <taxon>Microbacteriaceae</taxon>
        <taxon>Leucobacter</taxon>
    </lineage>
</organism>
<evidence type="ECO:0000259" key="4">
    <source>
        <dbReference type="Pfam" id="PF00933"/>
    </source>
</evidence>
<dbReference type="GO" id="GO:0009254">
    <property type="term" value="P:peptidoglycan turnover"/>
    <property type="evidence" value="ECO:0007669"/>
    <property type="project" value="TreeGrafter"/>
</dbReference>
<dbReference type="EMBL" id="CP049863">
    <property type="protein sequence ID" value="QIK64865.1"/>
    <property type="molecule type" value="Genomic_DNA"/>
</dbReference>
<keyword evidence="3" id="KW-0326">Glycosidase</keyword>
<evidence type="ECO:0000256" key="3">
    <source>
        <dbReference type="ARBA" id="ARBA00023295"/>
    </source>
</evidence>
<dbReference type="Pfam" id="PF00933">
    <property type="entry name" value="Glyco_hydro_3"/>
    <property type="match status" value="1"/>
</dbReference>
<dbReference type="Proteomes" id="UP000502677">
    <property type="component" value="Chromosome"/>
</dbReference>
<dbReference type="PROSITE" id="PS00775">
    <property type="entry name" value="GLYCOSYL_HYDROL_F3"/>
    <property type="match status" value="1"/>
</dbReference>
<dbReference type="InterPro" id="IPR050226">
    <property type="entry name" value="NagZ_Beta-hexosaminidase"/>
</dbReference>
<evidence type="ECO:0000256" key="1">
    <source>
        <dbReference type="ARBA" id="ARBA00005336"/>
    </source>
</evidence>
<reference evidence="5 6" key="1">
    <citation type="submission" date="2020-03" db="EMBL/GenBank/DDBJ databases">
        <title>Leucobacter sp. nov., isolated from beetles.</title>
        <authorList>
            <person name="Hyun D.-W."/>
            <person name="Bae J.-W."/>
        </authorList>
    </citation>
    <scope>NUCLEOTIDE SEQUENCE [LARGE SCALE GENOMIC DNA]</scope>
    <source>
        <strain evidence="5 6">HDW9C</strain>
    </source>
</reference>
<dbReference type="PANTHER" id="PTHR30480">
    <property type="entry name" value="BETA-HEXOSAMINIDASE-RELATED"/>
    <property type="match status" value="1"/>
</dbReference>
<dbReference type="InterPro" id="IPR036962">
    <property type="entry name" value="Glyco_hydro_3_N_sf"/>
</dbReference>
<keyword evidence="6" id="KW-1185">Reference proteome</keyword>
<evidence type="ECO:0000313" key="6">
    <source>
        <dbReference type="Proteomes" id="UP000502677"/>
    </source>
</evidence>
<evidence type="ECO:0000256" key="2">
    <source>
        <dbReference type="ARBA" id="ARBA00022801"/>
    </source>
</evidence>
<name>A0A6G7XJW7_9MICO</name>
<comment type="similarity">
    <text evidence="1">Belongs to the glycosyl hydrolase 3 family.</text>
</comment>
<keyword evidence="2" id="KW-0378">Hydrolase</keyword>
<dbReference type="InterPro" id="IPR017853">
    <property type="entry name" value="GH"/>
</dbReference>
<dbReference type="InterPro" id="IPR019800">
    <property type="entry name" value="Glyco_hydro_3_AS"/>
</dbReference>
<sequence length="490" mass="51264">MPGFAGFTPPAWLTEALNDGLQSTCVYGENVADAAQLRALGNALRDAAPGAILAIDEEGGEVTRLHYLTGSPYPGAAVLGRMNDLDYTAEIGARVGRDILGAGFNLALAPDADVNSNPENPVIGTRSFGADPELASQHTAAWVRGLQQTGAQACPKHFPGHGDTTQDSHLALPVVDVPLSVLEERDLPPFRAAVAAGAPAIMTSHILLPQLDSVNPATLSRKILQGLLREQLGFTGVIVSDALDMRGASGEIGIPEAAVRALRAGCDLLCLGAHTTPDQLREIEDHVIEAISSGRLAASRVQEAQERVRELAAASAVTPSAAALAEAAQQEISELELTRVAESFSGVAVARAWIAAHPEAAVIRVETEANMAVGRVPWGPFAAVEDPLAPTATAVERFLRRDQFTVDDHSPLPWPVSAADSKGVIVIGRDLHRHAFAREGIDALRASKISVLAVETGWPASAPGYADLACYGATRLVGSALLSLIEDSPA</sequence>
<dbReference type="SUPFAM" id="SSF51445">
    <property type="entry name" value="(Trans)glycosidases"/>
    <property type="match status" value="1"/>
</dbReference>
<dbReference type="GO" id="GO:0005975">
    <property type="term" value="P:carbohydrate metabolic process"/>
    <property type="evidence" value="ECO:0007669"/>
    <property type="project" value="InterPro"/>
</dbReference>
<evidence type="ECO:0000313" key="5">
    <source>
        <dbReference type="EMBL" id="QIK64865.1"/>
    </source>
</evidence>
<dbReference type="AlphaFoldDB" id="A0A6G7XJW7"/>
<dbReference type="PANTHER" id="PTHR30480:SF16">
    <property type="entry name" value="GLYCOSIDE HYDROLASE FAMILY 3 DOMAIN PROTEIN"/>
    <property type="match status" value="1"/>
</dbReference>
<dbReference type="GO" id="GO:0004553">
    <property type="term" value="F:hydrolase activity, hydrolyzing O-glycosyl compounds"/>
    <property type="evidence" value="ECO:0007669"/>
    <property type="project" value="InterPro"/>
</dbReference>
<accession>A0A6G7XJW7</accession>
<gene>
    <name evidence="5" type="ORF">G7068_12410</name>
</gene>